<proteinExistence type="predicted"/>
<evidence type="ECO:0000313" key="6">
    <source>
        <dbReference type="EMBL" id="VEL22766.1"/>
    </source>
</evidence>
<comment type="caution">
    <text evidence="6">The sequence shown here is derived from an EMBL/GenBank/DDBJ whole genome shotgun (WGS) entry which is preliminary data.</text>
</comment>
<organism evidence="6 7">
    <name type="scientific">Protopolystoma xenopodis</name>
    <dbReference type="NCBI Taxonomy" id="117903"/>
    <lineage>
        <taxon>Eukaryota</taxon>
        <taxon>Metazoa</taxon>
        <taxon>Spiralia</taxon>
        <taxon>Lophotrochozoa</taxon>
        <taxon>Platyhelminthes</taxon>
        <taxon>Monogenea</taxon>
        <taxon>Polyopisthocotylea</taxon>
        <taxon>Polystomatidea</taxon>
        <taxon>Polystomatidae</taxon>
        <taxon>Protopolystoma</taxon>
    </lineage>
</organism>
<keyword evidence="2 3" id="KW-0694">RNA-binding</keyword>
<feature type="domain" description="RRM" evidence="5">
    <location>
        <begin position="13"/>
        <end position="96"/>
    </location>
</feature>
<keyword evidence="7" id="KW-1185">Reference proteome</keyword>
<dbReference type="Pfam" id="PF00076">
    <property type="entry name" value="RRM_1"/>
    <property type="match status" value="2"/>
</dbReference>
<evidence type="ECO:0000256" key="2">
    <source>
        <dbReference type="ARBA" id="ARBA00022884"/>
    </source>
</evidence>
<feature type="region of interest" description="Disordered" evidence="4">
    <location>
        <begin position="1"/>
        <end position="23"/>
    </location>
</feature>
<feature type="region of interest" description="Disordered" evidence="4">
    <location>
        <begin position="69"/>
        <end position="97"/>
    </location>
</feature>
<feature type="domain" description="RRM" evidence="5">
    <location>
        <begin position="103"/>
        <end position="180"/>
    </location>
</feature>
<dbReference type="InterPro" id="IPR035979">
    <property type="entry name" value="RBD_domain_sf"/>
</dbReference>
<evidence type="ECO:0000256" key="4">
    <source>
        <dbReference type="SAM" id="MobiDB-lite"/>
    </source>
</evidence>
<feature type="compositionally biased region" description="Basic and acidic residues" evidence="4">
    <location>
        <begin position="76"/>
        <end position="96"/>
    </location>
</feature>
<dbReference type="GO" id="GO:0003729">
    <property type="term" value="F:mRNA binding"/>
    <property type="evidence" value="ECO:0007669"/>
    <property type="project" value="TreeGrafter"/>
</dbReference>
<name>A0A3S5BFX5_9PLAT</name>
<sequence>MRSGGDTKEDRDKKLFVGGLNPKTDENSLREYYSQWGEIIDVVVMKDPRTQKSRGFGFVTFKESTAVDAAQSSRPHNIDGKDVDSKRAMPRDETGPEAHATVTKIFVGGLPKEVTNDELNAYFSHFGKVSEAQVVIKKDTNVPRGFAFVTFEDHDSVDKVILNKPHQLRDRKIDVRKALSREELQKVRSKTQPGTYNQGWTNGTDIVLSVTNRAGMEAIIRPTACKVMHIMELDMVSLCLYLNTLIGFGYENPVVQAGWSGQTEGGFGSYQQQDYAGGPIRSGAQYTRPAPYQGNTWQQR</sequence>
<accession>A0A3S5BFX5</accession>
<dbReference type="PANTHER" id="PTHR48032:SF6">
    <property type="entry name" value="RNA-BINDING (RRM_RBD_RNP MOTIFS) FAMILY PROTEIN"/>
    <property type="match status" value="1"/>
</dbReference>
<evidence type="ECO:0000256" key="3">
    <source>
        <dbReference type="PROSITE-ProRule" id="PRU00176"/>
    </source>
</evidence>
<protein>
    <recommendedName>
        <fullName evidence="5">RRM domain-containing protein</fullName>
    </recommendedName>
</protein>
<dbReference type="PROSITE" id="PS50102">
    <property type="entry name" value="RRM"/>
    <property type="match status" value="2"/>
</dbReference>
<keyword evidence="1" id="KW-0677">Repeat</keyword>
<dbReference type="InterPro" id="IPR000504">
    <property type="entry name" value="RRM_dom"/>
</dbReference>
<dbReference type="CDD" id="cd12578">
    <property type="entry name" value="RRM1_hnRNPA_like"/>
    <property type="match status" value="1"/>
</dbReference>
<dbReference type="PANTHER" id="PTHR48032">
    <property type="entry name" value="RNA-BINDING PROTEIN MUSASHI HOMOLOG RBP6"/>
    <property type="match status" value="1"/>
</dbReference>
<reference evidence="6" key="1">
    <citation type="submission" date="2018-11" db="EMBL/GenBank/DDBJ databases">
        <authorList>
            <consortium name="Pathogen Informatics"/>
        </authorList>
    </citation>
    <scope>NUCLEOTIDE SEQUENCE</scope>
</reference>
<dbReference type="SUPFAM" id="SSF54928">
    <property type="entry name" value="RNA-binding domain, RBD"/>
    <property type="match status" value="2"/>
</dbReference>
<dbReference type="Proteomes" id="UP000784294">
    <property type="component" value="Unassembled WGS sequence"/>
</dbReference>
<dbReference type="OrthoDB" id="1875751at2759"/>
<dbReference type="GO" id="GO:0006417">
    <property type="term" value="P:regulation of translation"/>
    <property type="evidence" value="ECO:0007669"/>
    <property type="project" value="TreeGrafter"/>
</dbReference>
<feature type="compositionally biased region" description="Basic and acidic residues" evidence="4">
    <location>
        <begin position="1"/>
        <end position="15"/>
    </location>
</feature>
<dbReference type="Gene3D" id="3.30.70.330">
    <property type="match status" value="2"/>
</dbReference>
<dbReference type="InterPro" id="IPR012677">
    <property type="entry name" value="Nucleotide-bd_a/b_plait_sf"/>
</dbReference>
<evidence type="ECO:0000259" key="5">
    <source>
        <dbReference type="PROSITE" id="PS50102"/>
    </source>
</evidence>
<dbReference type="SMART" id="SM00360">
    <property type="entry name" value="RRM"/>
    <property type="match status" value="2"/>
</dbReference>
<dbReference type="AlphaFoldDB" id="A0A3S5BFX5"/>
<dbReference type="FunFam" id="3.30.70.330:FF:000040">
    <property type="entry name" value="Heterogeneous nuclear ribonucleoprotein A2/B1"/>
    <property type="match status" value="1"/>
</dbReference>
<evidence type="ECO:0000313" key="7">
    <source>
        <dbReference type="Proteomes" id="UP000784294"/>
    </source>
</evidence>
<evidence type="ECO:0000256" key="1">
    <source>
        <dbReference type="ARBA" id="ARBA00022737"/>
    </source>
</evidence>
<dbReference type="EMBL" id="CAAALY010058301">
    <property type="protein sequence ID" value="VEL22766.1"/>
    <property type="molecule type" value="Genomic_DNA"/>
</dbReference>
<gene>
    <name evidence="6" type="ORF">PXEA_LOCUS16206</name>
</gene>